<dbReference type="OrthoDB" id="2973510at2"/>
<evidence type="ECO:0000313" key="2">
    <source>
        <dbReference type="Proteomes" id="UP000028875"/>
    </source>
</evidence>
<evidence type="ECO:0000313" key="1">
    <source>
        <dbReference type="EMBL" id="CDQ41820.1"/>
    </source>
</evidence>
<comment type="caution">
    <text evidence="1">The sequence shown here is derived from an EMBL/GenBank/DDBJ whole genome shotgun (WGS) entry which is preliminary data.</text>
</comment>
<accession>A0A024QHZ4</accession>
<reference evidence="1 2" key="1">
    <citation type="submission" date="2014-03" db="EMBL/GenBank/DDBJ databases">
        <authorList>
            <person name="Urmite Genomes U."/>
        </authorList>
    </citation>
    <scope>NUCLEOTIDE SEQUENCE [LARGE SCALE GENOMIC DNA]</scope>
    <source>
        <strain evidence="1 2">Vm-5</strain>
    </source>
</reference>
<dbReference type="RefSeq" id="WP_038246682.1">
    <property type="nucleotide sequence ID" value="NZ_BNER01000008.1"/>
</dbReference>
<gene>
    <name evidence="1" type="ORF">BN990_04197</name>
</gene>
<dbReference type="AlphaFoldDB" id="A0A024QHZ4"/>
<dbReference type="EMBL" id="CCDP010000003">
    <property type="protein sequence ID" value="CDQ41820.1"/>
    <property type="molecule type" value="Genomic_DNA"/>
</dbReference>
<organism evidence="1 2">
    <name type="scientific">Virgibacillus massiliensis</name>
    <dbReference type="NCBI Taxonomy" id="1462526"/>
    <lineage>
        <taxon>Bacteria</taxon>
        <taxon>Bacillati</taxon>
        <taxon>Bacillota</taxon>
        <taxon>Bacilli</taxon>
        <taxon>Bacillales</taxon>
        <taxon>Bacillaceae</taxon>
        <taxon>Virgibacillus</taxon>
    </lineage>
</organism>
<proteinExistence type="predicted"/>
<sequence>MAIVRSYPGYPAFRKKLGVMPDFSGAKFSYDETPAGELNGTNKVFTLLHQPLPESLQIFKDGMFMRKNIDYTLNISNKNIIFSSEQIPQEKSVISANYKHY</sequence>
<keyword evidence="2" id="KW-1185">Reference proteome</keyword>
<protein>
    <submittedName>
        <fullName evidence="1">Uncharacterized protein</fullName>
    </submittedName>
</protein>
<dbReference type="Proteomes" id="UP000028875">
    <property type="component" value="Unassembled WGS sequence"/>
</dbReference>
<reference evidence="2" key="2">
    <citation type="submission" date="2014-05" db="EMBL/GenBank/DDBJ databases">
        <title>Draft genome sequence of Virgibacillus massiliensis Vm-5.</title>
        <authorList>
            <person name="Khelaifia S."/>
            <person name="Croce O."/>
            <person name="Lagier J.C."/>
            <person name="Raoult D."/>
        </authorList>
    </citation>
    <scope>NUCLEOTIDE SEQUENCE [LARGE SCALE GENOMIC DNA]</scope>
    <source>
        <strain evidence="2">Vm-5</strain>
    </source>
</reference>
<name>A0A024QHZ4_9BACI</name>
<dbReference type="STRING" id="1462526.BN990_04197"/>